<dbReference type="Ensembl" id="ENSOCUT00000006607.3">
    <property type="protein sequence ID" value="ENSOCUP00000005711.3"/>
    <property type="gene ID" value="ENSOCUG00000006609.3"/>
</dbReference>
<feature type="region of interest" description="Disordered" evidence="1">
    <location>
        <begin position="477"/>
        <end position="508"/>
    </location>
</feature>
<dbReference type="FunCoup" id="G1SRC0">
    <property type="interactions" value="37"/>
</dbReference>
<feature type="compositionally biased region" description="Polar residues" evidence="1">
    <location>
        <begin position="902"/>
        <end position="930"/>
    </location>
</feature>
<feature type="compositionally biased region" description="Polar residues" evidence="1">
    <location>
        <begin position="113"/>
        <end position="132"/>
    </location>
</feature>
<dbReference type="GO" id="GO:0070175">
    <property type="term" value="P:positive regulation of enamel mineralization"/>
    <property type="evidence" value="ECO:0007669"/>
    <property type="project" value="TreeGrafter"/>
</dbReference>
<gene>
    <name evidence="2" type="primary">ENAM</name>
</gene>
<dbReference type="HOGENOM" id="CLU_280412_0_0_1"/>
<dbReference type="STRING" id="9986.ENSOCUP00000005711"/>
<dbReference type="Pfam" id="PF15362">
    <property type="entry name" value="Enamelin"/>
    <property type="match status" value="1"/>
</dbReference>
<dbReference type="eggNOG" id="ENOG502R69E">
    <property type="taxonomic scope" value="Eukaryota"/>
</dbReference>
<protein>
    <submittedName>
        <fullName evidence="2">Enamelin</fullName>
    </submittedName>
</protein>
<dbReference type="GeneTree" id="ENSGT00440000037826"/>
<feature type="compositionally biased region" description="Basic and acidic residues" evidence="1">
    <location>
        <begin position="218"/>
        <end position="229"/>
    </location>
</feature>
<organism evidence="2 3">
    <name type="scientific">Oryctolagus cuniculus</name>
    <name type="common">Rabbit</name>
    <dbReference type="NCBI Taxonomy" id="9986"/>
    <lineage>
        <taxon>Eukaryota</taxon>
        <taxon>Metazoa</taxon>
        <taxon>Chordata</taxon>
        <taxon>Craniata</taxon>
        <taxon>Vertebrata</taxon>
        <taxon>Euteleostomi</taxon>
        <taxon>Mammalia</taxon>
        <taxon>Eutheria</taxon>
        <taxon>Euarchontoglires</taxon>
        <taxon>Glires</taxon>
        <taxon>Lagomorpha</taxon>
        <taxon>Leporidae</taxon>
        <taxon>Oryctolagus</taxon>
    </lineage>
</organism>
<feature type="compositionally biased region" description="Basic and acidic residues" evidence="1">
    <location>
        <begin position="424"/>
        <end position="442"/>
    </location>
</feature>
<feature type="region of interest" description="Disordered" evidence="1">
    <location>
        <begin position="415"/>
        <end position="456"/>
    </location>
</feature>
<feature type="compositionally biased region" description="Polar residues" evidence="1">
    <location>
        <begin position="1060"/>
        <end position="1071"/>
    </location>
</feature>
<feature type="compositionally biased region" description="Basic and acidic residues" evidence="1">
    <location>
        <begin position="931"/>
        <end position="944"/>
    </location>
</feature>
<feature type="compositionally biased region" description="Polar residues" evidence="1">
    <location>
        <begin position="234"/>
        <end position="295"/>
    </location>
</feature>
<dbReference type="InterPro" id="IPR015673">
    <property type="entry name" value="Enamelin"/>
</dbReference>
<name>G1SRC0_RABIT</name>
<dbReference type="InParanoid" id="G1SRC0"/>
<accession>G1SRC0</accession>
<dbReference type="PaxDb" id="9986-ENSOCUP00000005711"/>
<evidence type="ECO:0000313" key="3">
    <source>
        <dbReference type="Proteomes" id="UP000001811"/>
    </source>
</evidence>
<feature type="region of interest" description="Disordered" evidence="1">
    <location>
        <begin position="542"/>
        <end position="716"/>
    </location>
</feature>
<evidence type="ECO:0000256" key="1">
    <source>
        <dbReference type="SAM" id="MobiDB-lite"/>
    </source>
</evidence>
<dbReference type="AlphaFoldDB" id="G1SRC0"/>
<feature type="compositionally biased region" description="Polar residues" evidence="1">
    <location>
        <begin position="477"/>
        <end position="491"/>
    </location>
</feature>
<evidence type="ECO:0000313" key="2">
    <source>
        <dbReference type="Ensembl" id="ENSOCUP00000005711.3"/>
    </source>
</evidence>
<feature type="compositionally biased region" description="Pro residues" evidence="1">
    <location>
        <begin position="95"/>
        <end position="108"/>
    </location>
</feature>
<reference evidence="2 3" key="1">
    <citation type="journal article" date="2011" name="Nature">
        <title>A high-resolution map of human evolutionary constraint using 29 mammals.</title>
        <authorList>
            <person name="Lindblad-Toh K."/>
            <person name="Garber M."/>
            <person name="Zuk O."/>
            <person name="Lin M.F."/>
            <person name="Parker B.J."/>
            <person name="Washietl S."/>
            <person name="Kheradpour P."/>
            <person name="Ernst J."/>
            <person name="Jordan G."/>
            <person name="Mauceli E."/>
            <person name="Ward L.D."/>
            <person name="Lowe C.B."/>
            <person name="Holloway A.K."/>
            <person name="Clamp M."/>
            <person name="Gnerre S."/>
            <person name="Alfoldi J."/>
            <person name="Beal K."/>
            <person name="Chang J."/>
            <person name="Clawson H."/>
            <person name="Cuff J."/>
            <person name="Di Palma F."/>
            <person name="Fitzgerald S."/>
            <person name="Flicek P."/>
            <person name="Guttman M."/>
            <person name="Hubisz M.J."/>
            <person name="Jaffe D.B."/>
            <person name="Jungreis I."/>
            <person name="Kent W.J."/>
            <person name="Kostka D."/>
            <person name="Lara M."/>
            <person name="Martins A.L."/>
            <person name="Massingham T."/>
            <person name="Moltke I."/>
            <person name="Raney B.J."/>
            <person name="Rasmussen M.D."/>
            <person name="Robinson J."/>
            <person name="Stark A."/>
            <person name="Vilella A.J."/>
            <person name="Wen J."/>
            <person name="Xie X."/>
            <person name="Zody M.C."/>
            <person name="Baldwin J."/>
            <person name="Bloom T."/>
            <person name="Chin C.W."/>
            <person name="Heiman D."/>
            <person name="Nicol R."/>
            <person name="Nusbaum C."/>
            <person name="Young S."/>
            <person name="Wilkinson J."/>
            <person name="Worley K.C."/>
            <person name="Kovar C.L."/>
            <person name="Muzny D.M."/>
            <person name="Gibbs R.A."/>
            <person name="Cree A."/>
            <person name="Dihn H.H."/>
            <person name="Fowler G."/>
            <person name="Jhangiani S."/>
            <person name="Joshi V."/>
            <person name="Lee S."/>
            <person name="Lewis L.R."/>
            <person name="Nazareth L.V."/>
            <person name="Okwuonu G."/>
            <person name="Santibanez J."/>
            <person name="Warren W.C."/>
            <person name="Mardis E.R."/>
            <person name="Weinstock G.M."/>
            <person name="Wilson R.K."/>
            <person name="Delehaunty K."/>
            <person name="Dooling D."/>
            <person name="Fronik C."/>
            <person name="Fulton L."/>
            <person name="Fulton B."/>
            <person name="Graves T."/>
            <person name="Minx P."/>
            <person name="Sodergren E."/>
            <person name="Birney E."/>
            <person name="Margulies E.H."/>
            <person name="Herrero J."/>
            <person name="Green E.D."/>
            <person name="Haussler D."/>
            <person name="Siepel A."/>
            <person name="Goldman N."/>
            <person name="Pollard K.S."/>
            <person name="Pedersen J.S."/>
            <person name="Lander E.S."/>
            <person name="Kellis M."/>
        </authorList>
    </citation>
    <scope>NUCLEOTIDE SEQUENCE [LARGE SCALE GENOMIC DNA]</scope>
    <source>
        <strain evidence="2 3">Thorbecke inbred</strain>
    </source>
</reference>
<feature type="region of interest" description="Disordered" evidence="1">
    <location>
        <begin position="206"/>
        <end position="326"/>
    </location>
</feature>
<reference evidence="2" key="2">
    <citation type="submission" date="2025-08" db="UniProtKB">
        <authorList>
            <consortium name="Ensembl"/>
        </authorList>
    </citation>
    <scope>IDENTIFICATION</scope>
    <source>
        <strain evidence="2">Thorbecke</strain>
    </source>
</reference>
<dbReference type="PANTHER" id="PTHR16784:SF2">
    <property type="entry name" value="ENAMELIN"/>
    <property type="match status" value="1"/>
</dbReference>
<feature type="compositionally biased region" description="Basic and acidic residues" evidence="1">
    <location>
        <begin position="566"/>
        <end position="576"/>
    </location>
</feature>
<proteinExistence type="predicted"/>
<dbReference type="EMBL" id="AAGW02023094">
    <property type="status" value="NOT_ANNOTATED_CDS"/>
    <property type="molecule type" value="Genomic_DNA"/>
</dbReference>
<feature type="compositionally biased region" description="Acidic residues" evidence="1">
    <location>
        <begin position="647"/>
        <end position="656"/>
    </location>
</feature>
<keyword evidence="3" id="KW-1185">Reference proteome</keyword>
<dbReference type="GO" id="GO:0030345">
    <property type="term" value="F:structural constituent of tooth enamel"/>
    <property type="evidence" value="ECO:0007669"/>
    <property type="project" value="TreeGrafter"/>
</dbReference>
<feature type="compositionally biased region" description="Pro residues" evidence="1">
    <location>
        <begin position="168"/>
        <end position="182"/>
    </location>
</feature>
<dbReference type="EMBL" id="AAGW02023095">
    <property type="status" value="NOT_ANNOTATED_CDS"/>
    <property type="molecule type" value="Genomic_DNA"/>
</dbReference>
<feature type="compositionally biased region" description="Polar residues" evidence="1">
    <location>
        <begin position="307"/>
        <end position="325"/>
    </location>
</feature>
<feature type="region of interest" description="Disordered" evidence="1">
    <location>
        <begin position="95"/>
        <end position="186"/>
    </location>
</feature>
<feature type="compositionally biased region" description="Polar residues" evidence="1">
    <location>
        <begin position="447"/>
        <end position="456"/>
    </location>
</feature>
<dbReference type="GO" id="GO:0036305">
    <property type="term" value="P:ameloblast differentiation"/>
    <property type="evidence" value="ECO:0007669"/>
    <property type="project" value="TreeGrafter"/>
</dbReference>
<reference evidence="2" key="3">
    <citation type="submission" date="2025-09" db="UniProtKB">
        <authorList>
            <consortium name="Ensembl"/>
        </authorList>
    </citation>
    <scope>IDENTIFICATION</scope>
    <source>
        <strain evidence="2">Thorbecke</strain>
    </source>
</reference>
<feature type="region of interest" description="Disordered" evidence="1">
    <location>
        <begin position="866"/>
        <end position="944"/>
    </location>
</feature>
<feature type="compositionally biased region" description="Polar residues" evidence="1">
    <location>
        <begin position="883"/>
        <end position="892"/>
    </location>
</feature>
<dbReference type="PANTHER" id="PTHR16784">
    <property type="entry name" value="ENAMELIN"/>
    <property type="match status" value="1"/>
</dbReference>
<sequence>MLLLWYRNGASFPELDNLVPSGKMKILLTFLGLLGNAMAMPMHMPRMPGFSSKSEEMMRYGPFPFMNYPHMSPMGPYGNGFQFPQQFPPYQMPMWPQPPPNMWLPPKPAGFRRQSNTDQAQETQKPNETQTKTEQQPVNQPPTPTPAKEETPPTQTFPPFNNGLFPYQQPPWPFPQRMPPPGYGRLSNEEGGNPYFGFFGYHGFGGRPPYYSEEMYDDIEKPKEEDPPKAESPATETSANATVNETNSTQPNAGGSQGGNDTSPVGNGAPGQNTGSNPTAQNGVNPSPAVNTSGQGAPRSQFPWRPSQPNIYENYPNHNTRNFPSERQWHHTGTAVGHRPNGPFYRNQQVQRGTQWNSFAWESKQATRPENPTYRKTFHSTTRGYYTNYAGNPANFRRRPQGPNKNVIGTNVASLGPKQGSVGHNEKVQNPKEKSIGQKERTVVPTKDTTGPWKNSQSYGVNKRYYKLPWSEGNIQGPNFNSIGQQENSYNPRGDSRRIPNSGVQIQSQNLPKGIVLQPKRTPYEPQTNQPELKHRTYQPAYPKEIPTSTREHFPTGRNTWNHQEISPRFKEDPRWQAKRLPPSPPPSHGSRGSVFFQKYSPYDPRENPPYRRSNMWGEIVDPPSTMRQPENPKYPMNTPDQKETYNEEDPIDPTGDEIFPGQSTWGEEELSFKRDPTVRQYGGGQYALNQPKEIFPYPADNPSKPKEDFPYNDFYPWSPDENFPSYNTGPTVTPPMQNKGYYTTSAAEQEESTLFPSWNSWDYSFQAQEEKEKQPYYNRNYWDQATNLQQTPASIPDLKETQLYYTSSPAGLQKNPVWHEDENLNYGMQITSLNSPDRDYLTYSDLITQNYPSSQKEIHLYHQSQRGPCCTGGSTGPKDNPLSLQAYTSSYGLAPEEKQDTNPLYTESSHTNNPSPIVSPTSILPGQRNSSEKRESPISFRDDVSTLRRNIPCSMKNQLSQLEIMSNSPQSKNTPCLKNDLGGDGNNIVKQMFEGNQLNERTVALTPEQLIMGTPDEGPRPKGIQSEVQGNESEKQQQRPPRILHVPCFGSKLADHHSVSTGTPSTSGKQDPTDGDLIMPTGNPGTSVGLATGEQFKHINVNSFNANEHTPYESFQTGTNPQDQVQDCLLLQV</sequence>
<feature type="region of interest" description="Disordered" evidence="1">
    <location>
        <begin position="1012"/>
        <end position="1090"/>
    </location>
</feature>
<dbReference type="Proteomes" id="UP000001811">
    <property type="component" value="Chromosome 15"/>
</dbReference>
<dbReference type="GO" id="GO:0031012">
    <property type="term" value="C:extracellular matrix"/>
    <property type="evidence" value="ECO:0007669"/>
    <property type="project" value="TreeGrafter"/>
</dbReference>
<dbReference type="GO" id="GO:0097186">
    <property type="term" value="P:amelogenesis"/>
    <property type="evidence" value="ECO:0007669"/>
    <property type="project" value="TreeGrafter"/>
</dbReference>